<evidence type="ECO:0000313" key="2">
    <source>
        <dbReference type="EMBL" id="TNN70420.1"/>
    </source>
</evidence>
<feature type="region of interest" description="Disordered" evidence="1">
    <location>
        <begin position="1"/>
        <end position="63"/>
    </location>
</feature>
<proteinExistence type="predicted"/>
<feature type="compositionally biased region" description="Polar residues" evidence="1">
    <location>
        <begin position="13"/>
        <end position="23"/>
    </location>
</feature>
<evidence type="ECO:0000313" key="3">
    <source>
        <dbReference type="Proteomes" id="UP000314294"/>
    </source>
</evidence>
<reference evidence="2 3" key="1">
    <citation type="submission" date="2019-03" db="EMBL/GenBank/DDBJ databases">
        <title>First draft genome of Liparis tanakae, snailfish: a comprehensive survey of snailfish specific genes.</title>
        <authorList>
            <person name="Kim W."/>
            <person name="Song I."/>
            <person name="Jeong J.-H."/>
            <person name="Kim D."/>
            <person name="Kim S."/>
            <person name="Ryu S."/>
            <person name="Song J.Y."/>
            <person name="Lee S.K."/>
        </authorList>
    </citation>
    <scope>NUCLEOTIDE SEQUENCE [LARGE SCALE GENOMIC DNA]</scope>
    <source>
        <tissue evidence="2">Muscle</tissue>
    </source>
</reference>
<feature type="compositionally biased region" description="Basic residues" evidence="1">
    <location>
        <begin position="49"/>
        <end position="59"/>
    </location>
</feature>
<organism evidence="2 3">
    <name type="scientific">Liparis tanakae</name>
    <name type="common">Tanaka's snailfish</name>
    <dbReference type="NCBI Taxonomy" id="230148"/>
    <lineage>
        <taxon>Eukaryota</taxon>
        <taxon>Metazoa</taxon>
        <taxon>Chordata</taxon>
        <taxon>Craniata</taxon>
        <taxon>Vertebrata</taxon>
        <taxon>Euteleostomi</taxon>
        <taxon>Actinopterygii</taxon>
        <taxon>Neopterygii</taxon>
        <taxon>Teleostei</taxon>
        <taxon>Neoteleostei</taxon>
        <taxon>Acanthomorphata</taxon>
        <taxon>Eupercaria</taxon>
        <taxon>Perciformes</taxon>
        <taxon>Cottioidei</taxon>
        <taxon>Cottales</taxon>
        <taxon>Liparidae</taxon>
        <taxon>Liparis</taxon>
    </lineage>
</organism>
<protein>
    <submittedName>
        <fullName evidence="2">Uncharacterized protein</fullName>
    </submittedName>
</protein>
<gene>
    <name evidence="2" type="ORF">EYF80_019297</name>
</gene>
<keyword evidence="3" id="KW-1185">Reference proteome</keyword>
<dbReference type="AlphaFoldDB" id="A0A4Z2HY09"/>
<evidence type="ECO:0000256" key="1">
    <source>
        <dbReference type="SAM" id="MobiDB-lite"/>
    </source>
</evidence>
<name>A0A4Z2HY09_9TELE</name>
<accession>A0A4Z2HY09</accession>
<sequence length="80" mass="8363">MGEFAPSPVGATNHRQAGESSTVGRPGLGIAGKQDGASAGGDKMQSWEKKKKKKKKKLHSCRELKSSVESSVLGVQVLGL</sequence>
<comment type="caution">
    <text evidence="2">The sequence shown here is derived from an EMBL/GenBank/DDBJ whole genome shotgun (WGS) entry which is preliminary data.</text>
</comment>
<dbReference type="Proteomes" id="UP000314294">
    <property type="component" value="Unassembled WGS sequence"/>
</dbReference>
<dbReference type="EMBL" id="SRLO01000163">
    <property type="protein sequence ID" value="TNN70420.1"/>
    <property type="molecule type" value="Genomic_DNA"/>
</dbReference>